<dbReference type="Proteomes" id="UP001341135">
    <property type="component" value="Chromosome"/>
</dbReference>
<dbReference type="EMBL" id="AP028907">
    <property type="protein sequence ID" value="BES82695.1"/>
    <property type="molecule type" value="Genomic_DNA"/>
</dbReference>
<dbReference type="RefSeq" id="WP_338250256.1">
    <property type="nucleotide sequence ID" value="NZ_AP028907.1"/>
</dbReference>
<protein>
    <submittedName>
        <fullName evidence="1">Uncharacterized protein</fullName>
    </submittedName>
</protein>
<evidence type="ECO:0000313" key="2">
    <source>
        <dbReference type="Proteomes" id="UP001341135"/>
    </source>
</evidence>
<sequence length="229" mass="23608">MLLAAVVSRGAVDALLDALRGLSGGPVTLLAYRERGRTGDWSLRYYEAAQPREAVDAATWLAGGTLGVYALCSGVCSFFAGFMPSGAPARIMACSLRRLGRQALVTGSPPAPARGDARAVLYSYAARLLRDGAGPERLAAKIAERAGGGAGLVLALVSRGRAPAPVAALAVSGRLRLCVMYSGGSAVAAAAPTREPLGWSCMERSVVSVYPAGGVARVETRDLDRVLYG</sequence>
<gene>
    <name evidence="1" type="ORF">PABY_22620</name>
</gene>
<evidence type="ECO:0000313" key="1">
    <source>
        <dbReference type="EMBL" id="BES82695.1"/>
    </source>
</evidence>
<dbReference type="GeneID" id="89290267"/>
<proteinExistence type="predicted"/>
<name>A0ABN6ZR58_9CREN</name>
<reference evidence="1 2" key="1">
    <citation type="submission" date="2023-09" db="EMBL/GenBank/DDBJ databases">
        <title>Pyrofollis japonicus gen. nov. sp. nov., a novel member of the family Pyrodictiaceae isolated from the Iheya North hydrothermal field.</title>
        <authorList>
            <person name="Miyazaki U."/>
            <person name="Sanari M."/>
            <person name="Tame A."/>
            <person name="Kitajima M."/>
            <person name="Okamoto A."/>
            <person name="Sawayama S."/>
            <person name="Miyazaki J."/>
            <person name="Takai K."/>
            <person name="Nakagawa S."/>
        </authorList>
    </citation>
    <scope>NUCLEOTIDE SEQUENCE [LARGE SCALE GENOMIC DNA]</scope>
    <source>
        <strain evidence="1 2">AV2</strain>
    </source>
</reference>
<accession>A0ABN6ZR58</accession>
<keyword evidence="2" id="KW-1185">Reference proteome</keyword>
<organism evidence="1 2">
    <name type="scientific">Pyrodictium abyssi</name>
    <dbReference type="NCBI Taxonomy" id="54256"/>
    <lineage>
        <taxon>Archaea</taxon>
        <taxon>Thermoproteota</taxon>
        <taxon>Thermoprotei</taxon>
        <taxon>Desulfurococcales</taxon>
        <taxon>Pyrodictiaceae</taxon>
        <taxon>Pyrodictium</taxon>
    </lineage>
</organism>